<feature type="region of interest" description="Disordered" evidence="1">
    <location>
        <begin position="394"/>
        <end position="428"/>
    </location>
</feature>
<protein>
    <submittedName>
        <fullName evidence="2">Uncharacterized protein</fullName>
    </submittedName>
</protein>
<dbReference type="PANTHER" id="PTHR36723:SF1">
    <property type="entry name" value="F22C12.19"/>
    <property type="match status" value="1"/>
</dbReference>
<name>A0A834GPE3_RHOSS</name>
<evidence type="ECO:0000256" key="1">
    <source>
        <dbReference type="SAM" id="MobiDB-lite"/>
    </source>
</evidence>
<organism evidence="2 3">
    <name type="scientific">Rhododendron simsii</name>
    <name type="common">Sims's rhododendron</name>
    <dbReference type="NCBI Taxonomy" id="118357"/>
    <lineage>
        <taxon>Eukaryota</taxon>
        <taxon>Viridiplantae</taxon>
        <taxon>Streptophyta</taxon>
        <taxon>Embryophyta</taxon>
        <taxon>Tracheophyta</taxon>
        <taxon>Spermatophyta</taxon>
        <taxon>Magnoliopsida</taxon>
        <taxon>eudicotyledons</taxon>
        <taxon>Gunneridae</taxon>
        <taxon>Pentapetalae</taxon>
        <taxon>asterids</taxon>
        <taxon>Ericales</taxon>
        <taxon>Ericaceae</taxon>
        <taxon>Ericoideae</taxon>
        <taxon>Rhodoreae</taxon>
        <taxon>Rhododendron</taxon>
    </lineage>
</organism>
<dbReference type="OrthoDB" id="755659at2759"/>
<comment type="caution">
    <text evidence="2">The sequence shown here is derived from an EMBL/GenBank/DDBJ whole genome shotgun (WGS) entry which is preliminary data.</text>
</comment>
<feature type="compositionally biased region" description="Polar residues" evidence="1">
    <location>
        <begin position="470"/>
        <end position="487"/>
    </location>
</feature>
<feature type="compositionally biased region" description="Polar residues" evidence="1">
    <location>
        <begin position="409"/>
        <end position="428"/>
    </location>
</feature>
<reference evidence="2" key="1">
    <citation type="submission" date="2019-11" db="EMBL/GenBank/DDBJ databases">
        <authorList>
            <person name="Liu Y."/>
            <person name="Hou J."/>
            <person name="Li T.-Q."/>
            <person name="Guan C.-H."/>
            <person name="Wu X."/>
            <person name="Wu H.-Z."/>
            <person name="Ling F."/>
            <person name="Zhang R."/>
            <person name="Shi X.-G."/>
            <person name="Ren J.-P."/>
            <person name="Chen E.-F."/>
            <person name="Sun J.-M."/>
        </authorList>
    </citation>
    <scope>NUCLEOTIDE SEQUENCE</scope>
    <source>
        <strain evidence="2">Adult_tree_wgs_1</strain>
        <tissue evidence="2">Leaves</tissue>
    </source>
</reference>
<dbReference type="EMBL" id="WJXA01000007">
    <property type="protein sequence ID" value="KAF7137965.1"/>
    <property type="molecule type" value="Genomic_DNA"/>
</dbReference>
<keyword evidence="3" id="KW-1185">Reference proteome</keyword>
<gene>
    <name evidence="2" type="ORF">RHSIM_Rhsim07G0086900</name>
</gene>
<dbReference type="AlphaFoldDB" id="A0A834GPE3"/>
<dbReference type="PANTHER" id="PTHR36723">
    <property type="entry name" value="F22C12.19"/>
    <property type="match status" value="1"/>
</dbReference>
<proteinExistence type="predicted"/>
<evidence type="ECO:0000313" key="3">
    <source>
        <dbReference type="Proteomes" id="UP000626092"/>
    </source>
</evidence>
<feature type="region of interest" description="Disordered" evidence="1">
    <location>
        <begin position="470"/>
        <end position="498"/>
    </location>
</feature>
<sequence>MLWRLAVVMDEVKLAVQSSKFMGSEGFGSAGAGGGGGLGVTVTGVEARESDRISILVASSIGRYSSALSKKAQKRNRSREIFYAFLLTPCSILRELYDANLSQALLFIAFTCYSATKITFGNVVLTAEMCDVNTSQSSFWDKMADTELCSRSNQISSFSSEEAPEELKFRSKNNSTFSVPSLEGKQVQRKSGKVARSSSGCSKRSRVAQMKEVSINEAEADDIKAWGKEGKGKNISVPLCNVEMTEKCTKGDFEKSQIAKQRNTVNGKRGDKRNGKVAMKGKYDYLSLKAGMMGFNSGAGGNNFLGAYGLKSDTSDVTKHLDELSVNELLDGSYKGPSFAKDKGKKAANLNENVVHSVRNAFSILRLHKPLHNQNSSEIDNSCNRKVSTCSVSSDASVVSRNAGDKGDTSTVHPSSSDKVQDSLSKNETPAKVLDLELRQPKDILERLALPSPKDLDSLLLDAAKPTVLLKNNNSDSRGKQVSQRASLSPFPWSHNSGGHCKASADAIKLSVSRTTCQGRWVKIGDTSTSLEGGSGFLADLESLTKDNNFVALKGLKCGPSESEIAPATSVSFPWFELGSSSSAAPSIASQLPPESSSNLKCEIDAYSSSSSISAYARDARSITCITITFYSSLFQHGMIRWPKKPLEKTMKACKSKSGKPGEIFAAPKPVIATDDRRSSGPSPGKSFRDPNVVTKQYNNAHVVKQSGLMPPPPVRVSDKAFHGNAVGYCRNWWSQFAVGEGGRKEMVVEVEGCFFWKPRHCVL</sequence>
<evidence type="ECO:0000313" key="2">
    <source>
        <dbReference type="EMBL" id="KAF7137965.1"/>
    </source>
</evidence>
<dbReference type="Proteomes" id="UP000626092">
    <property type="component" value="Unassembled WGS sequence"/>
</dbReference>
<accession>A0A834GPE3</accession>